<proteinExistence type="predicted"/>
<dbReference type="Proteomes" id="UP000319801">
    <property type="component" value="Unassembled WGS sequence"/>
</dbReference>
<evidence type="ECO:0000313" key="2">
    <source>
        <dbReference type="Proteomes" id="UP000319801"/>
    </source>
</evidence>
<dbReference type="AlphaFoldDB" id="A0A556TQJ2"/>
<reference evidence="1 2" key="1">
    <citation type="journal article" date="2019" name="Genome Biol. Evol.">
        <title>Whole-Genome Sequencing of the Giant Devil Catfish, Bagarius yarrelli.</title>
        <authorList>
            <person name="Jiang W."/>
            <person name="Lv Y."/>
            <person name="Cheng L."/>
            <person name="Yang K."/>
            <person name="Chao B."/>
            <person name="Wang X."/>
            <person name="Li Y."/>
            <person name="Pan X."/>
            <person name="You X."/>
            <person name="Zhang Y."/>
            <person name="Yang J."/>
            <person name="Li J."/>
            <person name="Zhang X."/>
            <person name="Liu S."/>
            <person name="Sun C."/>
            <person name="Yang J."/>
            <person name="Shi Q."/>
        </authorList>
    </citation>
    <scope>NUCLEOTIDE SEQUENCE [LARGE SCALE GENOMIC DNA]</scope>
    <source>
        <strain evidence="1">JWS20170419001</strain>
        <tissue evidence="1">Muscle</tissue>
    </source>
</reference>
<organism evidence="1 2">
    <name type="scientific">Bagarius yarrelli</name>
    <name type="common">Goonch</name>
    <name type="synonym">Bagrus yarrelli</name>
    <dbReference type="NCBI Taxonomy" id="175774"/>
    <lineage>
        <taxon>Eukaryota</taxon>
        <taxon>Metazoa</taxon>
        <taxon>Chordata</taxon>
        <taxon>Craniata</taxon>
        <taxon>Vertebrata</taxon>
        <taxon>Euteleostomi</taxon>
        <taxon>Actinopterygii</taxon>
        <taxon>Neopterygii</taxon>
        <taxon>Teleostei</taxon>
        <taxon>Ostariophysi</taxon>
        <taxon>Siluriformes</taxon>
        <taxon>Sisoridae</taxon>
        <taxon>Sisorinae</taxon>
        <taxon>Bagarius</taxon>
    </lineage>
</organism>
<accession>A0A556TQJ2</accession>
<dbReference type="EMBL" id="VCAZ01000011">
    <property type="protein sequence ID" value="TSK38372.1"/>
    <property type="molecule type" value="Genomic_DNA"/>
</dbReference>
<keyword evidence="2" id="KW-1185">Reference proteome</keyword>
<name>A0A556TQJ2_BAGYA</name>
<evidence type="ECO:0000313" key="1">
    <source>
        <dbReference type="EMBL" id="TSK38372.1"/>
    </source>
</evidence>
<comment type="caution">
    <text evidence="1">The sequence shown here is derived from an EMBL/GenBank/DDBJ whole genome shotgun (WGS) entry which is preliminary data.</text>
</comment>
<protein>
    <submittedName>
        <fullName evidence="1">Uncharacterized protein</fullName>
    </submittedName>
</protein>
<sequence length="154" mass="16741">MAALSVMDVLSAGWRMKDGAEPAGNMGKMLRSFNPTLLHHNYTSNRSSCFSEAPTVLSVGPDYHPFMAPFIIMCVEKEGGVWRTISVPAPGPEKIKTSCPPAALPFGLCGSQVAFQPVYEPQCPAALHFHTLHSSLERHVLSRKLQLQNGSSSF</sequence>
<gene>
    <name evidence="1" type="ORF">Baya_2788</name>
</gene>